<feature type="domain" description="Fatty acid hydroxylase" evidence="6">
    <location>
        <begin position="93"/>
        <end position="228"/>
    </location>
</feature>
<gene>
    <name evidence="7" type="ORF">HGP28_07005</name>
</gene>
<dbReference type="GO" id="GO:0016491">
    <property type="term" value="F:oxidoreductase activity"/>
    <property type="evidence" value="ECO:0007669"/>
    <property type="project" value="InterPro"/>
</dbReference>
<keyword evidence="2 5" id="KW-0812">Transmembrane</keyword>
<keyword evidence="4 5" id="KW-0472">Membrane</keyword>
<feature type="transmembrane region" description="Helical" evidence="5">
    <location>
        <begin position="146"/>
        <end position="170"/>
    </location>
</feature>
<evidence type="ECO:0000256" key="4">
    <source>
        <dbReference type="ARBA" id="ARBA00023136"/>
    </source>
</evidence>
<dbReference type="EMBL" id="JABAIK010000005">
    <property type="protein sequence ID" value="NLS12652.1"/>
    <property type="molecule type" value="Genomic_DNA"/>
</dbReference>
<dbReference type="GO" id="GO:0008610">
    <property type="term" value="P:lipid biosynthetic process"/>
    <property type="evidence" value="ECO:0007669"/>
    <property type="project" value="InterPro"/>
</dbReference>
<evidence type="ECO:0000256" key="3">
    <source>
        <dbReference type="ARBA" id="ARBA00022989"/>
    </source>
</evidence>
<organism evidence="7 8">
    <name type="scientific">Vibrio agarilyticus</name>
    <dbReference type="NCBI Taxonomy" id="2726741"/>
    <lineage>
        <taxon>Bacteria</taxon>
        <taxon>Pseudomonadati</taxon>
        <taxon>Pseudomonadota</taxon>
        <taxon>Gammaproteobacteria</taxon>
        <taxon>Vibrionales</taxon>
        <taxon>Vibrionaceae</taxon>
        <taxon>Vibrio</taxon>
    </lineage>
</organism>
<dbReference type="InterPro" id="IPR050307">
    <property type="entry name" value="Sterol_Desaturase_Related"/>
</dbReference>
<dbReference type="GO" id="GO:0005506">
    <property type="term" value="F:iron ion binding"/>
    <property type="evidence" value="ECO:0007669"/>
    <property type="project" value="InterPro"/>
</dbReference>
<evidence type="ECO:0000256" key="5">
    <source>
        <dbReference type="SAM" id="Phobius"/>
    </source>
</evidence>
<evidence type="ECO:0000313" key="8">
    <source>
        <dbReference type="Proteomes" id="UP000535589"/>
    </source>
</evidence>
<evidence type="ECO:0000259" key="6">
    <source>
        <dbReference type="Pfam" id="PF04116"/>
    </source>
</evidence>
<dbReference type="GO" id="GO:0016020">
    <property type="term" value="C:membrane"/>
    <property type="evidence" value="ECO:0007669"/>
    <property type="project" value="UniProtKB-SubCell"/>
</dbReference>
<evidence type="ECO:0000313" key="7">
    <source>
        <dbReference type="EMBL" id="NLS12652.1"/>
    </source>
</evidence>
<dbReference type="InterPro" id="IPR006694">
    <property type="entry name" value="Fatty_acid_hydroxylase"/>
</dbReference>
<feature type="transmembrane region" description="Helical" evidence="5">
    <location>
        <begin position="45"/>
        <end position="66"/>
    </location>
</feature>
<reference evidence="7 8" key="1">
    <citation type="submission" date="2020-04" db="EMBL/GenBank/DDBJ databases">
        <title>Vibrio sp. SM6, a novel species isolated from seawater.</title>
        <authorList>
            <person name="Wang X."/>
        </authorList>
    </citation>
    <scope>NUCLEOTIDE SEQUENCE [LARGE SCALE GENOMIC DNA]</scope>
    <source>
        <strain evidence="7 8">SM6</strain>
    </source>
</reference>
<feature type="transmembrane region" description="Helical" evidence="5">
    <location>
        <begin position="6"/>
        <end position="24"/>
    </location>
</feature>
<name>A0A7X8YGS2_9VIBR</name>
<comment type="caution">
    <text evidence="7">The sequence shown here is derived from an EMBL/GenBank/DDBJ whole genome shotgun (WGS) entry which is preliminary data.</text>
</comment>
<feature type="transmembrane region" description="Helical" evidence="5">
    <location>
        <begin position="86"/>
        <end position="105"/>
    </location>
</feature>
<keyword evidence="8" id="KW-1185">Reference proteome</keyword>
<dbReference type="RefSeq" id="WP_168835734.1">
    <property type="nucleotide sequence ID" value="NZ_JABAIK010000005.1"/>
</dbReference>
<protein>
    <submittedName>
        <fullName evidence="7">Sterol desaturase family protein</fullName>
    </submittedName>
</protein>
<evidence type="ECO:0000256" key="2">
    <source>
        <dbReference type="ARBA" id="ARBA00022692"/>
    </source>
</evidence>
<dbReference type="Proteomes" id="UP000535589">
    <property type="component" value="Unassembled WGS sequence"/>
</dbReference>
<dbReference type="Pfam" id="PF04116">
    <property type="entry name" value="FA_hydroxylase"/>
    <property type="match status" value="1"/>
</dbReference>
<proteinExistence type="predicted"/>
<accession>A0A7X8YGS2</accession>
<keyword evidence="3 5" id="KW-1133">Transmembrane helix</keyword>
<comment type="subcellular location">
    <subcellularLocation>
        <location evidence="1">Membrane</location>
    </subcellularLocation>
</comment>
<sequence length="272" mass="31165">MEDPTTIRLSVFGIVLLLCLAWELQAPRRPLTQGKSYRWLNNLSLVAIGALTVNVILPLAAFQAALIAQTHQWGLFNWPDGALNQAVPWVAVIIAVIVFDCAIYWQHRGFHRISWLWRLHRMHHADLDIDASTGLRFHPLEIVLSMLYKIALVFALGAPPISVVIFEVLLNACALFNHSNGYLDSAFDRKLRRFLVTPDMHRVHHSMHLNETHSNFGFCLSIWDRIFQSYCPTPKDGHDSMTIGLATFRDPQELRIDKLLTQPFRHSRTQDD</sequence>
<dbReference type="AlphaFoldDB" id="A0A7X8YGS2"/>
<evidence type="ECO:0000256" key="1">
    <source>
        <dbReference type="ARBA" id="ARBA00004370"/>
    </source>
</evidence>
<dbReference type="PANTHER" id="PTHR11863">
    <property type="entry name" value="STEROL DESATURASE"/>
    <property type="match status" value="1"/>
</dbReference>